<dbReference type="EC" id="3.2.2.n1" evidence="2"/>
<dbReference type="Gene3D" id="3.40.50.450">
    <property type="match status" value="1"/>
</dbReference>
<dbReference type="PANTHER" id="PTHR31223:SF70">
    <property type="entry name" value="LOG FAMILY PROTEIN YJL055W"/>
    <property type="match status" value="1"/>
</dbReference>
<dbReference type="Pfam" id="PF03641">
    <property type="entry name" value="Lysine_decarbox"/>
    <property type="match status" value="1"/>
</dbReference>
<keyword evidence="4" id="KW-1185">Reference proteome</keyword>
<comment type="catalytic activity">
    <reaction evidence="2">
        <text>9-ribosyl-trans-zeatin 5'-phosphate + H2O = trans-zeatin + D-ribose 5-phosphate</text>
        <dbReference type="Rhea" id="RHEA:48564"/>
        <dbReference type="ChEBI" id="CHEBI:15377"/>
        <dbReference type="ChEBI" id="CHEBI:16522"/>
        <dbReference type="ChEBI" id="CHEBI:78346"/>
        <dbReference type="ChEBI" id="CHEBI:87947"/>
        <dbReference type="EC" id="3.2.2.n1"/>
    </reaction>
</comment>
<protein>
    <recommendedName>
        <fullName evidence="2">Cytokinin riboside 5'-monophosphate phosphoribohydrolase</fullName>
        <ecNumber evidence="2">3.2.2.n1</ecNumber>
    </recommendedName>
</protein>
<dbReference type="SUPFAM" id="SSF102405">
    <property type="entry name" value="MCP/YpsA-like"/>
    <property type="match status" value="1"/>
</dbReference>
<sequence length="179" mass="19211">MDICVFLSAADLDDRYTGPAREFAELLAKGGHTLVWGGSDTGLMKVVADAAQQAGGRLVGVSVEFLAHKARSGCDEMVVTGDLAERKAQMLLRSDAVVVMVGGTGTLDEATEILELKKHGLHAKPVVLLNTAGFYDGLRQQFRRMEEEGFLPLPLTELVFFAEDGVSALAYLEEAAGIR</sequence>
<dbReference type="GO" id="GO:0009691">
    <property type="term" value="P:cytokinin biosynthetic process"/>
    <property type="evidence" value="ECO:0007669"/>
    <property type="project" value="UniProtKB-UniRule"/>
</dbReference>
<accession>A0AA44DDP9</accession>
<keyword evidence="2" id="KW-0378">Hydrolase</keyword>
<dbReference type="Proteomes" id="UP000570003">
    <property type="component" value="Unassembled WGS sequence"/>
</dbReference>
<dbReference type="RefSeq" id="WP_168438725.1">
    <property type="nucleotide sequence ID" value="NZ_JAAXOU010000084.1"/>
</dbReference>
<evidence type="ECO:0000313" key="3">
    <source>
        <dbReference type="EMBL" id="NKY14505.1"/>
    </source>
</evidence>
<dbReference type="PANTHER" id="PTHR31223">
    <property type="entry name" value="LOG FAMILY PROTEIN YJL055W"/>
    <property type="match status" value="1"/>
</dbReference>
<comment type="caution">
    <text evidence="3">The sequence shown here is derived from an EMBL/GenBank/DDBJ whole genome shotgun (WGS) entry which is preliminary data.</text>
</comment>
<evidence type="ECO:0000313" key="4">
    <source>
        <dbReference type="Proteomes" id="UP000570003"/>
    </source>
</evidence>
<evidence type="ECO:0000256" key="2">
    <source>
        <dbReference type="RuleBase" id="RU363015"/>
    </source>
</evidence>
<dbReference type="InterPro" id="IPR005269">
    <property type="entry name" value="LOG"/>
</dbReference>
<dbReference type="GO" id="GO:0016799">
    <property type="term" value="F:hydrolase activity, hydrolyzing N-glycosyl compounds"/>
    <property type="evidence" value="ECO:0007669"/>
    <property type="project" value="TreeGrafter"/>
</dbReference>
<keyword evidence="2" id="KW-0203">Cytokinin biosynthesis</keyword>
<reference evidence="3 4" key="1">
    <citation type="submission" date="2020-04" db="EMBL/GenBank/DDBJ databases">
        <title>MicrobeNet Type strains.</title>
        <authorList>
            <person name="Nicholson A.C."/>
        </authorList>
    </citation>
    <scope>NUCLEOTIDE SEQUENCE [LARGE SCALE GENOMIC DNA]</scope>
    <source>
        <strain evidence="3 4">DSM 40738</strain>
    </source>
</reference>
<comment type="similarity">
    <text evidence="1 2">Belongs to the LOG family.</text>
</comment>
<proteinExistence type="inferred from homology"/>
<dbReference type="NCBIfam" id="TIGR00730">
    <property type="entry name" value="Rossman fold protein, TIGR00730 family"/>
    <property type="match status" value="1"/>
</dbReference>
<evidence type="ECO:0000256" key="1">
    <source>
        <dbReference type="ARBA" id="ARBA00006763"/>
    </source>
</evidence>
<dbReference type="InterPro" id="IPR031100">
    <property type="entry name" value="LOG_fam"/>
</dbReference>
<name>A0AA44DDP9_STRE0</name>
<dbReference type="EMBL" id="JAAXOU010000084">
    <property type="protein sequence ID" value="NKY14505.1"/>
    <property type="molecule type" value="Genomic_DNA"/>
</dbReference>
<comment type="catalytic activity">
    <reaction evidence="2">
        <text>N(6)-(dimethylallyl)adenosine 5'-phosphate + H2O = N(6)-dimethylallyladenine + D-ribose 5-phosphate</text>
        <dbReference type="Rhea" id="RHEA:48560"/>
        <dbReference type="ChEBI" id="CHEBI:15377"/>
        <dbReference type="ChEBI" id="CHEBI:17660"/>
        <dbReference type="ChEBI" id="CHEBI:57526"/>
        <dbReference type="ChEBI" id="CHEBI:78346"/>
        <dbReference type="EC" id="3.2.2.n1"/>
    </reaction>
</comment>
<dbReference type="AlphaFoldDB" id="A0AA44DDP9"/>
<dbReference type="GO" id="GO:0005829">
    <property type="term" value="C:cytosol"/>
    <property type="evidence" value="ECO:0007669"/>
    <property type="project" value="TreeGrafter"/>
</dbReference>
<gene>
    <name evidence="3" type="ORF">HGA06_10120</name>
</gene>
<organism evidence="3 4">
    <name type="scientific">Streptomyces somaliensis (strain ATCC 33201 / DSM 40738 / JCM 12659 / KCTC 9044 / NCTC 11332 / NRRL B-12077 / IP 733)</name>
    <dbReference type="NCBI Taxonomy" id="1134445"/>
    <lineage>
        <taxon>Bacteria</taxon>
        <taxon>Bacillati</taxon>
        <taxon>Actinomycetota</taxon>
        <taxon>Actinomycetes</taxon>
        <taxon>Kitasatosporales</taxon>
        <taxon>Streptomycetaceae</taxon>
        <taxon>Streptomyces</taxon>
    </lineage>
</organism>